<protein>
    <recommendedName>
        <fullName evidence="8">Zn(2)-C6 fungal-type domain-containing protein</fullName>
    </recommendedName>
</protein>
<evidence type="ECO:0000256" key="6">
    <source>
        <dbReference type="ARBA" id="ARBA00023242"/>
    </source>
</evidence>
<keyword evidence="5" id="KW-0804">Transcription</keyword>
<accession>A0ABR1JSY5</accession>
<evidence type="ECO:0000256" key="5">
    <source>
        <dbReference type="ARBA" id="ARBA00023163"/>
    </source>
</evidence>
<feature type="compositionally biased region" description="Polar residues" evidence="7">
    <location>
        <begin position="598"/>
        <end position="614"/>
    </location>
</feature>
<dbReference type="SMART" id="SM00906">
    <property type="entry name" value="Fungal_trans"/>
    <property type="match status" value="1"/>
</dbReference>
<sequence length="702" mass="80130">MSHSFRYLKSEPFDPISASSWSNAMAGSAPQDSFQLQLVDDQSDDGEVPGRSSRSVTPRSGACVHCKSLKVRCEFIPGHPSCRRCESGQIECLSRNRKKRKPAPTHEDLQEKAHYQDRQIQSLLVEFDKLKDEHKIRKWLAQAHAYATESEYSREIEARMKKNYINSTVATSVMAHFSNGHTISGLKPPDIVRCGCLQPEEIRELFIIFFDKVNPSFSILDSDLHTPDKLIWTSPFLFTVICAVALRYYPSKRKLYHLAQDFARDAAGKALVEGSKSVDICQAYLLLAVYPIPKKRWTEDRSWILMGVAIRMALELGLHLPPPPYCDEREALNRTRTWLNCYCVDGSHAIQFGKMPMLRLDDFMARTSQDWYKISSLNLAFDVHLCAYVQIILIMARWRTLTGDGNLEEKVKDGFDIEAAAIETEEKLSSELNTWVERYAEEYTTNPLLICAYRGNTTQLITAYLRLVVLASAFQQVVKEPGITRDSEVLKRSIEAARTVINIMVERLFPTGHLKYAMEAHFLYVAFASGYLVNLLRPKFIPFLDLATQDDIVFTVNRLIEVLSSKDVALDGRHTPALYSRFLRSLLAKHKVKVSNKSSFSCDTTGHEGTQVGQEYSWPDIRDSDSPQDREYPAQYEPDFIYQQSINMDFSINHFVRTVSNQGIQQNGYGNEYQNFNANWGDWDSANNFAGTWPSHNGWRHG</sequence>
<evidence type="ECO:0000256" key="7">
    <source>
        <dbReference type="SAM" id="MobiDB-lite"/>
    </source>
</evidence>
<keyword evidence="2" id="KW-0479">Metal-binding</keyword>
<dbReference type="Proteomes" id="UP001498398">
    <property type="component" value="Unassembled WGS sequence"/>
</dbReference>
<evidence type="ECO:0000256" key="4">
    <source>
        <dbReference type="ARBA" id="ARBA00023125"/>
    </source>
</evidence>
<feature type="region of interest" description="Disordered" evidence="7">
    <location>
        <begin position="94"/>
        <end position="113"/>
    </location>
</feature>
<dbReference type="CDD" id="cd00067">
    <property type="entry name" value="GAL4"/>
    <property type="match status" value="1"/>
</dbReference>
<dbReference type="CDD" id="cd12148">
    <property type="entry name" value="fungal_TF_MHR"/>
    <property type="match status" value="1"/>
</dbReference>
<feature type="compositionally biased region" description="Basic and acidic residues" evidence="7">
    <location>
        <begin position="620"/>
        <end position="630"/>
    </location>
</feature>
<dbReference type="SUPFAM" id="SSF57701">
    <property type="entry name" value="Zn2/Cys6 DNA-binding domain"/>
    <property type="match status" value="1"/>
</dbReference>
<dbReference type="InterPro" id="IPR051089">
    <property type="entry name" value="prtT"/>
</dbReference>
<dbReference type="InterPro" id="IPR036864">
    <property type="entry name" value="Zn2-C6_fun-type_DNA-bd_sf"/>
</dbReference>
<reference evidence="9 10" key="1">
    <citation type="submission" date="2024-01" db="EMBL/GenBank/DDBJ databases">
        <title>A draft genome for the cacao thread blight pathogen Marasmiellus scandens.</title>
        <authorList>
            <person name="Baruah I.K."/>
            <person name="Leung J."/>
            <person name="Bukari Y."/>
            <person name="Amoako-Attah I."/>
            <person name="Meinhardt L.W."/>
            <person name="Bailey B.A."/>
            <person name="Cohen S.P."/>
        </authorList>
    </citation>
    <scope>NUCLEOTIDE SEQUENCE [LARGE SCALE GENOMIC DNA]</scope>
    <source>
        <strain evidence="9 10">GH-19</strain>
    </source>
</reference>
<dbReference type="PANTHER" id="PTHR31845:SF19">
    <property type="entry name" value="TRANSCRIPTION FACTOR DOMAIN-CONTAINING PROTEIN"/>
    <property type="match status" value="1"/>
</dbReference>
<dbReference type="PROSITE" id="PS50048">
    <property type="entry name" value="ZN2_CY6_FUNGAL_2"/>
    <property type="match status" value="1"/>
</dbReference>
<proteinExistence type="predicted"/>
<feature type="compositionally biased region" description="Basic and acidic residues" evidence="7">
    <location>
        <begin position="104"/>
        <end position="113"/>
    </location>
</feature>
<evidence type="ECO:0000313" key="10">
    <source>
        <dbReference type="Proteomes" id="UP001498398"/>
    </source>
</evidence>
<evidence type="ECO:0000256" key="2">
    <source>
        <dbReference type="ARBA" id="ARBA00022723"/>
    </source>
</evidence>
<organism evidence="9 10">
    <name type="scientific">Marasmiellus scandens</name>
    <dbReference type="NCBI Taxonomy" id="2682957"/>
    <lineage>
        <taxon>Eukaryota</taxon>
        <taxon>Fungi</taxon>
        <taxon>Dikarya</taxon>
        <taxon>Basidiomycota</taxon>
        <taxon>Agaricomycotina</taxon>
        <taxon>Agaricomycetes</taxon>
        <taxon>Agaricomycetidae</taxon>
        <taxon>Agaricales</taxon>
        <taxon>Marasmiineae</taxon>
        <taxon>Omphalotaceae</taxon>
        <taxon>Marasmiellus</taxon>
    </lineage>
</organism>
<keyword evidence="4" id="KW-0238">DNA-binding</keyword>
<dbReference type="SMART" id="SM00066">
    <property type="entry name" value="GAL4"/>
    <property type="match status" value="1"/>
</dbReference>
<dbReference type="Pfam" id="PF00172">
    <property type="entry name" value="Zn_clus"/>
    <property type="match status" value="1"/>
</dbReference>
<evidence type="ECO:0000259" key="8">
    <source>
        <dbReference type="PROSITE" id="PS50048"/>
    </source>
</evidence>
<evidence type="ECO:0000256" key="3">
    <source>
        <dbReference type="ARBA" id="ARBA00023015"/>
    </source>
</evidence>
<gene>
    <name evidence="9" type="ORF">VKT23_004040</name>
</gene>
<dbReference type="InterPro" id="IPR007219">
    <property type="entry name" value="XnlR_reg_dom"/>
</dbReference>
<keyword evidence="6" id="KW-0539">Nucleus</keyword>
<feature type="domain" description="Zn(2)-C6 fungal-type" evidence="8">
    <location>
        <begin position="62"/>
        <end position="92"/>
    </location>
</feature>
<dbReference type="EMBL" id="JBANRG010000004">
    <property type="protein sequence ID" value="KAK7466977.1"/>
    <property type="molecule type" value="Genomic_DNA"/>
</dbReference>
<dbReference type="PANTHER" id="PTHR31845">
    <property type="entry name" value="FINGER DOMAIN PROTEIN, PUTATIVE-RELATED"/>
    <property type="match status" value="1"/>
</dbReference>
<keyword evidence="3" id="KW-0805">Transcription regulation</keyword>
<feature type="region of interest" description="Disordered" evidence="7">
    <location>
        <begin position="598"/>
        <end position="630"/>
    </location>
</feature>
<dbReference type="PROSITE" id="PS00463">
    <property type="entry name" value="ZN2_CY6_FUNGAL_1"/>
    <property type="match status" value="1"/>
</dbReference>
<evidence type="ECO:0000256" key="1">
    <source>
        <dbReference type="ARBA" id="ARBA00004123"/>
    </source>
</evidence>
<dbReference type="Pfam" id="PF04082">
    <property type="entry name" value="Fungal_trans"/>
    <property type="match status" value="1"/>
</dbReference>
<dbReference type="InterPro" id="IPR001138">
    <property type="entry name" value="Zn2Cys6_DnaBD"/>
</dbReference>
<evidence type="ECO:0000313" key="9">
    <source>
        <dbReference type="EMBL" id="KAK7466977.1"/>
    </source>
</evidence>
<comment type="subcellular location">
    <subcellularLocation>
        <location evidence="1">Nucleus</location>
    </subcellularLocation>
</comment>
<name>A0ABR1JSY5_9AGAR</name>
<comment type="caution">
    <text evidence="9">The sequence shown here is derived from an EMBL/GenBank/DDBJ whole genome shotgun (WGS) entry which is preliminary data.</text>
</comment>
<keyword evidence="10" id="KW-1185">Reference proteome</keyword>
<dbReference type="Gene3D" id="4.10.240.10">
    <property type="entry name" value="Zn(2)-C6 fungal-type DNA-binding domain"/>
    <property type="match status" value="1"/>
</dbReference>